<dbReference type="EMBL" id="CACTIH010009034">
    <property type="protein sequence ID" value="CAA3020102.1"/>
    <property type="molecule type" value="Genomic_DNA"/>
</dbReference>
<keyword evidence="4" id="KW-1185">Reference proteome</keyword>
<name>A0A8S0US13_OLEEU</name>
<dbReference type="GO" id="GO:0016787">
    <property type="term" value="F:hydrolase activity"/>
    <property type="evidence" value="ECO:0007669"/>
    <property type="project" value="UniProtKB-KW"/>
</dbReference>
<dbReference type="InterPro" id="IPR052940">
    <property type="entry name" value="Carb_Esterase_6"/>
</dbReference>
<dbReference type="InterPro" id="IPR036514">
    <property type="entry name" value="SGNH_hydro_sf"/>
</dbReference>
<organism evidence="3 4">
    <name type="scientific">Olea europaea subsp. europaea</name>
    <dbReference type="NCBI Taxonomy" id="158383"/>
    <lineage>
        <taxon>Eukaryota</taxon>
        <taxon>Viridiplantae</taxon>
        <taxon>Streptophyta</taxon>
        <taxon>Embryophyta</taxon>
        <taxon>Tracheophyta</taxon>
        <taxon>Spermatophyta</taxon>
        <taxon>Magnoliopsida</taxon>
        <taxon>eudicotyledons</taxon>
        <taxon>Gunneridae</taxon>
        <taxon>Pentapetalae</taxon>
        <taxon>asterids</taxon>
        <taxon>lamiids</taxon>
        <taxon>Lamiales</taxon>
        <taxon>Oleaceae</taxon>
        <taxon>Oleeae</taxon>
        <taxon>Olea</taxon>
    </lineage>
</organism>
<dbReference type="PANTHER" id="PTHR31988:SF19">
    <property type="entry name" value="9-O-ACETYL-N-ACETYLNEURAMINIC ACID DEACETYLASE-RELATED"/>
    <property type="match status" value="1"/>
</dbReference>
<dbReference type="AlphaFoldDB" id="A0A8S0US13"/>
<dbReference type="SUPFAM" id="SSF52266">
    <property type="entry name" value="SGNH hydrolase"/>
    <property type="match status" value="1"/>
</dbReference>
<sequence length="198" mass="22318">MESVPKSKFSSSEARATWQATAQLPTAWFQWITVSTSPKSFQLNVQLKWEVTRDPLHRDIDINKPCGVGTGMSFANSVKSRLGVIGRVPCARGGSSIKEWEKGDKHYENMIKRAKAIVKVGGVGGDIKTLLWYQGENDTFNLNDVENYKRRLEKLVQNVRTDLNMHFLPILQVIIESVDGPLKDEVIKQQKALSCLML</sequence>
<dbReference type="Gramene" id="OE9A116933T1">
    <property type="protein sequence ID" value="OE9A116933C1"/>
    <property type="gene ID" value="OE9A116933"/>
</dbReference>
<evidence type="ECO:0000313" key="4">
    <source>
        <dbReference type="Proteomes" id="UP000594638"/>
    </source>
</evidence>
<gene>
    <name evidence="3" type="ORF">OLEA9_A116933</name>
</gene>
<dbReference type="Proteomes" id="UP000594638">
    <property type="component" value="Unassembled WGS sequence"/>
</dbReference>
<proteinExistence type="predicted"/>
<dbReference type="Gene3D" id="3.40.50.1110">
    <property type="entry name" value="SGNH hydrolase"/>
    <property type="match status" value="1"/>
</dbReference>
<dbReference type="Pfam" id="PF03629">
    <property type="entry name" value="SASA"/>
    <property type="match status" value="1"/>
</dbReference>
<dbReference type="InterPro" id="IPR005181">
    <property type="entry name" value="SASA"/>
</dbReference>
<evidence type="ECO:0000259" key="2">
    <source>
        <dbReference type="Pfam" id="PF03629"/>
    </source>
</evidence>
<feature type="domain" description="Sialate O-acetylesterase" evidence="2">
    <location>
        <begin position="34"/>
        <end position="192"/>
    </location>
</feature>
<evidence type="ECO:0000256" key="1">
    <source>
        <dbReference type="ARBA" id="ARBA00022801"/>
    </source>
</evidence>
<comment type="caution">
    <text evidence="3">The sequence shown here is derived from an EMBL/GenBank/DDBJ whole genome shotgun (WGS) entry which is preliminary data.</text>
</comment>
<keyword evidence="1" id="KW-0378">Hydrolase</keyword>
<accession>A0A8S0US13</accession>
<evidence type="ECO:0000313" key="3">
    <source>
        <dbReference type="EMBL" id="CAA3020102.1"/>
    </source>
</evidence>
<protein>
    <recommendedName>
        <fullName evidence="2">Sialate O-acetylesterase domain-containing protein</fullName>
    </recommendedName>
</protein>
<dbReference type="PANTHER" id="PTHR31988">
    <property type="entry name" value="ESTERASE, PUTATIVE (DUF303)-RELATED"/>
    <property type="match status" value="1"/>
</dbReference>
<dbReference type="OrthoDB" id="42638at2759"/>
<reference evidence="3 4" key="1">
    <citation type="submission" date="2019-12" db="EMBL/GenBank/DDBJ databases">
        <authorList>
            <person name="Alioto T."/>
            <person name="Alioto T."/>
            <person name="Gomez Garrido J."/>
        </authorList>
    </citation>
    <scope>NUCLEOTIDE SEQUENCE [LARGE SCALE GENOMIC DNA]</scope>
</reference>